<dbReference type="EMBL" id="CP121694">
    <property type="protein sequence ID" value="WRO23330.1"/>
    <property type="molecule type" value="Genomic_DNA"/>
</dbReference>
<protein>
    <submittedName>
        <fullName evidence="1">DUF2007 domain-containing protein</fullName>
    </submittedName>
</protein>
<reference evidence="1 2" key="1">
    <citation type="submission" date="2023-04" db="EMBL/GenBank/DDBJ databases">
        <authorList>
            <person name="Hsu D."/>
        </authorList>
    </citation>
    <scope>NUCLEOTIDE SEQUENCE [LARGE SCALE GENOMIC DNA]</scope>
    <source>
        <strain evidence="1 2">MK1</strain>
    </source>
</reference>
<organism evidence="1 2">
    <name type="scientific">Metallumcola ferriviriculae</name>
    <dbReference type="NCBI Taxonomy" id="3039180"/>
    <lineage>
        <taxon>Bacteria</taxon>
        <taxon>Bacillati</taxon>
        <taxon>Bacillota</taxon>
        <taxon>Clostridia</taxon>
        <taxon>Neomoorellales</taxon>
        <taxon>Desulfitibacteraceae</taxon>
        <taxon>Metallumcola</taxon>
    </lineage>
</organism>
<dbReference type="RefSeq" id="WP_366922712.1">
    <property type="nucleotide sequence ID" value="NZ_CP121694.1"/>
</dbReference>
<proteinExistence type="predicted"/>
<gene>
    <name evidence="1" type="ORF">MFMK1_003187</name>
</gene>
<dbReference type="AlphaFoldDB" id="A0AAU0USS6"/>
<keyword evidence="2" id="KW-1185">Reference proteome</keyword>
<sequence length="66" mass="7151">MWTVVYIATNSITAEKIRDKLSQEGVLVTLRAVGASPLGESRSVEVLVPEGEIEEAHEIISETIGK</sequence>
<name>A0AAU0USS6_9FIRM</name>
<dbReference type="KEGG" id="dbc:MFMK1_003187"/>
<evidence type="ECO:0000313" key="2">
    <source>
        <dbReference type="Proteomes" id="UP001329915"/>
    </source>
</evidence>
<accession>A0AAU0USS6</accession>
<evidence type="ECO:0000313" key="1">
    <source>
        <dbReference type="EMBL" id="WRO23330.1"/>
    </source>
</evidence>
<dbReference type="Proteomes" id="UP001329915">
    <property type="component" value="Chromosome"/>
</dbReference>